<accession>A0A246KV32</accession>
<organism evidence="2 4">
    <name type="scientific">Stenotrophomonas pavanii</name>
    <dbReference type="NCBI Taxonomy" id="487698"/>
    <lineage>
        <taxon>Bacteria</taxon>
        <taxon>Pseudomonadati</taxon>
        <taxon>Pseudomonadota</taxon>
        <taxon>Gammaproteobacteria</taxon>
        <taxon>Lysobacterales</taxon>
        <taxon>Lysobacteraceae</taxon>
        <taxon>Stenotrophomonas</taxon>
    </lineage>
</organism>
<evidence type="ECO:0000313" key="3">
    <source>
        <dbReference type="EMBL" id="OWR29682.1"/>
    </source>
</evidence>
<evidence type="ECO:0000313" key="2">
    <source>
        <dbReference type="EMBL" id="OWR29670.1"/>
    </source>
</evidence>
<dbReference type="EMBL" id="NIXP01000115">
    <property type="protein sequence ID" value="OWR29670.1"/>
    <property type="molecule type" value="Genomic_DNA"/>
</dbReference>
<reference evidence="2 4" key="1">
    <citation type="submission" date="2017-06" db="EMBL/GenBank/DDBJ databases">
        <authorList>
            <person name="Kim H.J."/>
            <person name="Triplett B.A."/>
        </authorList>
    </citation>
    <scope>NUCLEOTIDE SEQUENCE [LARGE SCALE GENOMIC DNA]</scope>
    <source>
        <strain evidence="2 4">S18795</strain>
    </source>
</reference>
<dbReference type="Proteomes" id="UP000197904">
    <property type="component" value="Unassembled WGS sequence"/>
</dbReference>
<dbReference type="RefSeq" id="WP_088476264.1">
    <property type="nucleotide sequence ID" value="NZ_NIXP01000115.1"/>
</dbReference>
<sequence length="63" mass="7590">MTECLIVTTEQWGELMRAIGLMFLIVVGIGLFARFDLSLWEWRVRRYLRRRRIARLREAAHGR</sequence>
<evidence type="ECO:0000313" key="4">
    <source>
        <dbReference type="Proteomes" id="UP000197904"/>
    </source>
</evidence>
<evidence type="ECO:0000256" key="1">
    <source>
        <dbReference type="SAM" id="Phobius"/>
    </source>
</evidence>
<keyword evidence="1" id="KW-1133">Transmembrane helix</keyword>
<feature type="transmembrane region" description="Helical" evidence="1">
    <location>
        <begin position="18"/>
        <end position="42"/>
    </location>
</feature>
<protein>
    <submittedName>
        <fullName evidence="2">Uncharacterized protein</fullName>
    </submittedName>
</protein>
<comment type="caution">
    <text evidence="2">The sequence shown here is derived from an EMBL/GenBank/DDBJ whole genome shotgun (WGS) entry which is preliminary data.</text>
</comment>
<name>A0A246KV32_9GAMM</name>
<gene>
    <name evidence="2" type="ORF">CEE55_17130</name>
    <name evidence="3" type="ORF">CEE55_17190</name>
</gene>
<keyword evidence="1" id="KW-0472">Membrane</keyword>
<proteinExistence type="predicted"/>
<dbReference type="AlphaFoldDB" id="A0A246KV32"/>
<dbReference type="EMBL" id="NIXP01000115">
    <property type="protein sequence ID" value="OWR29682.1"/>
    <property type="molecule type" value="Genomic_DNA"/>
</dbReference>
<keyword evidence="1" id="KW-0812">Transmembrane</keyword>